<feature type="transmembrane region" description="Helical" evidence="1">
    <location>
        <begin position="6"/>
        <end position="23"/>
    </location>
</feature>
<keyword evidence="1" id="KW-0812">Transmembrane</keyword>
<dbReference type="RefSeq" id="WP_073825928.1">
    <property type="nucleotide sequence ID" value="NZ_MQVS01000012.1"/>
</dbReference>
<gene>
    <name evidence="2" type="ORF">BSZ40_09960</name>
</gene>
<dbReference type="Proteomes" id="UP000185612">
    <property type="component" value="Unassembled WGS sequence"/>
</dbReference>
<evidence type="ECO:0000256" key="1">
    <source>
        <dbReference type="SAM" id="Phobius"/>
    </source>
</evidence>
<reference evidence="3" key="1">
    <citation type="submission" date="2016-12" db="EMBL/GenBank/DDBJ databases">
        <authorList>
            <person name="Meng X."/>
        </authorList>
    </citation>
    <scope>NUCLEOTIDE SEQUENCE [LARGE SCALE GENOMIC DNA]</scope>
    <source>
        <strain evidence="3">DSM 20732</strain>
    </source>
</reference>
<feature type="transmembrane region" description="Helical" evidence="1">
    <location>
        <begin position="91"/>
        <end position="107"/>
    </location>
</feature>
<feature type="transmembrane region" description="Helical" evidence="1">
    <location>
        <begin position="169"/>
        <end position="189"/>
    </location>
</feature>
<keyword evidence="3" id="KW-1185">Reference proteome</keyword>
<evidence type="ECO:0000313" key="2">
    <source>
        <dbReference type="EMBL" id="OKL50949.1"/>
    </source>
</evidence>
<keyword evidence="1" id="KW-1133">Transmembrane helix</keyword>
<feature type="transmembrane region" description="Helical" evidence="1">
    <location>
        <begin position="142"/>
        <end position="163"/>
    </location>
</feature>
<evidence type="ECO:0000313" key="3">
    <source>
        <dbReference type="Proteomes" id="UP000185612"/>
    </source>
</evidence>
<dbReference type="Gene3D" id="1.20.1280.290">
    <property type="match status" value="2"/>
</dbReference>
<sequence length="214" mass="22808">MSYVEIWGWVCAIVGSLTLVPQIARIVRTSTSAGVSLKSWQLSAGSFLAWTGHGVLGAYWNIIIANALLAACALAILLLIQRDRHLATGRVYWLALALAGALVAVRIQFGPLVYGLVAVGPQAVAMLAQLRSLLREHDITGVSGGFLAVNAAVQACWNAWAWLAWDLGVAGASTVMLAVCLPVLVVYLARRRGWRPATLVPTSPRPWQEKGAGS</sequence>
<feature type="transmembrane region" description="Helical" evidence="1">
    <location>
        <begin position="58"/>
        <end position="79"/>
    </location>
</feature>
<protein>
    <recommendedName>
        <fullName evidence="4">PQ-loop repeat-containing protein</fullName>
    </recommendedName>
</protein>
<comment type="caution">
    <text evidence="2">The sequence shown here is derived from an EMBL/GenBank/DDBJ whole genome shotgun (WGS) entry which is preliminary data.</text>
</comment>
<name>A0A1Q5PTZ9_9ACTO</name>
<accession>A0A1Q5PTZ9</accession>
<feature type="transmembrane region" description="Helical" evidence="1">
    <location>
        <begin position="113"/>
        <end position="130"/>
    </location>
</feature>
<organism evidence="2 3">
    <name type="scientific">Buchananella hordeovulneris</name>
    <dbReference type="NCBI Taxonomy" id="52770"/>
    <lineage>
        <taxon>Bacteria</taxon>
        <taxon>Bacillati</taxon>
        <taxon>Actinomycetota</taxon>
        <taxon>Actinomycetes</taxon>
        <taxon>Actinomycetales</taxon>
        <taxon>Actinomycetaceae</taxon>
        <taxon>Buchananella</taxon>
    </lineage>
</organism>
<keyword evidence="1" id="KW-0472">Membrane</keyword>
<evidence type="ECO:0008006" key="4">
    <source>
        <dbReference type="Google" id="ProtNLM"/>
    </source>
</evidence>
<dbReference type="EMBL" id="MQVS01000012">
    <property type="protein sequence ID" value="OKL50949.1"/>
    <property type="molecule type" value="Genomic_DNA"/>
</dbReference>
<dbReference type="AlphaFoldDB" id="A0A1Q5PTZ9"/>
<proteinExistence type="predicted"/>
<dbReference type="OrthoDB" id="5060574at2"/>
<dbReference type="STRING" id="52770.BSZ40_09960"/>